<dbReference type="Gene3D" id="1.20.1420.30">
    <property type="entry name" value="NCX, central ion-binding region"/>
    <property type="match status" value="1"/>
</dbReference>
<evidence type="ECO:0000256" key="1">
    <source>
        <dbReference type="ARBA" id="ARBA00004141"/>
    </source>
</evidence>
<feature type="transmembrane region" description="Helical" evidence="5">
    <location>
        <begin position="173"/>
        <end position="196"/>
    </location>
</feature>
<evidence type="ECO:0000256" key="2">
    <source>
        <dbReference type="ARBA" id="ARBA00022692"/>
    </source>
</evidence>
<dbReference type="PANTHER" id="PTHR10846:SF8">
    <property type="entry name" value="INNER MEMBRANE PROTEIN YRBG"/>
    <property type="match status" value="1"/>
</dbReference>
<keyword evidence="3 5" id="KW-1133">Transmembrane helix</keyword>
<evidence type="ECO:0000256" key="5">
    <source>
        <dbReference type="SAM" id="Phobius"/>
    </source>
</evidence>
<dbReference type="InterPro" id="IPR044880">
    <property type="entry name" value="NCX_ion-bd_dom_sf"/>
</dbReference>
<dbReference type="Pfam" id="PF01699">
    <property type="entry name" value="Na_Ca_ex"/>
    <property type="match status" value="2"/>
</dbReference>
<dbReference type="PANTHER" id="PTHR10846">
    <property type="entry name" value="SODIUM/POTASSIUM/CALCIUM EXCHANGER"/>
    <property type="match status" value="1"/>
</dbReference>
<evidence type="ECO:0000256" key="3">
    <source>
        <dbReference type="ARBA" id="ARBA00022989"/>
    </source>
</evidence>
<keyword evidence="8" id="KW-1185">Reference proteome</keyword>
<evidence type="ECO:0000256" key="4">
    <source>
        <dbReference type="ARBA" id="ARBA00023136"/>
    </source>
</evidence>
<dbReference type="NCBIfam" id="TIGR00367">
    <property type="entry name" value="calcium/sodium antiporter"/>
    <property type="match status" value="1"/>
</dbReference>
<dbReference type="RefSeq" id="WP_027313609.1">
    <property type="nucleotide sequence ID" value="NZ_JBHLZN010000001.1"/>
</dbReference>
<comment type="caution">
    <text evidence="7">The sequence shown here is derived from an EMBL/GenBank/DDBJ whole genome shotgun (WGS) entry which is preliminary data.</text>
</comment>
<sequence>MLLHLGVLITGLIVLVWSADKFILGASASARQLGVSTLVIGMFVVGFGTSAPELMVSTMAALDGNSLLAVGNALGSNITNISLILGVTAILMPISVASGIIRRELPMLLAITFAAALLLLDGHLGVMDGVILLASLVGVIWFTYKQSQQGGGDLLETEFEEQLNDQSMTLGKALMWTLIGLLLLLASSRALVWAAVELAQSFGISELVIGLTIVAIGTSLPELAASIVAARKGEADIAIGNVIGSNLFNLLGVMGIPGILAPVALGPEVLERDYLVMLGLSVLLFIFAFGWKRQGRINRLEGGLLLTCFAGYQWLLFS</sequence>
<proteinExistence type="predicted"/>
<dbReference type="InterPro" id="IPR004481">
    <property type="entry name" value="K/Na/Ca-exchanger"/>
</dbReference>
<keyword evidence="2 5" id="KW-0812">Transmembrane</keyword>
<keyword evidence="4 5" id="KW-0472">Membrane</keyword>
<dbReference type="EMBL" id="JBHLZN010000001">
    <property type="protein sequence ID" value="MFB9885514.1"/>
    <property type="molecule type" value="Genomic_DNA"/>
</dbReference>
<dbReference type="InterPro" id="IPR004837">
    <property type="entry name" value="NaCa_Exmemb"/>
</dbReference>
<protein>
    <submittedName>
        <fullName evidence="7">Calcium/sodium antiporter</fullName>
    </submittedName>
</protein>
<accession>A0ABV5ZAE3</accession>
<feature type="transmembrane region" description="Helical" evidence="5">
    <location>
        <begin position="28"/>
        <end position="47"/>
    </location>
</feature>
<comment type="subcellular location">
    <subcellularLocation>
        <location evidence="1">Membrane</location>
        <topology evidence="1">Multi-pass membrane protein</topology>
    </subcellularLocation>
</comment>
<dbReference type="Proteomes" id="UP001589628">
    <property type="component" value="Unassembled WGS sequence"/>
</dbReference>
<evidence type="ECO:0000259" key="6">
    <source>
        <dbReference type="Pfam" id="PF01699"/>
    </source>
</evidence>
<organism evidence="7 8">
    <name type="scientific">Balneatrix alpica</name>
    <dbReference type="NCBI Taxonomy" id="75684"/>
    <lineage>
        <taxon>Bacteria</taxon>
        <taxon>Pseudomonadati</taxon>
        <taxon>Pseudomonadota</taxon>
        <taxon>Gammaproteobacteria</taxon>
        <taxon>Oceanospirillales</taxon>
        <taxon>Balneatrichaceae</taxon>
        <taxon>Balneatrix</taxon>
    </lineage>
</organism>
<feature type="transmembrane region" description="Helical" evidence="5">
    <location>
        <begin position="274"/>
        <end position="291"/>
    </location>
</feature>
<feature type="transmembrane region" description="Helical" evidence="5">
    <location>
        <begin position="126"/>
        <end position="144"/>
    </location>
</feature>
<feature type="domain" description="Sodium/calcium exchanger membrane region" evidence="6">
    <location>
        <begin position="4"/>
        <end position="144"/>
    </location>
</feature>
<evidence type="ECO:0000313" key="8">
    <source>
        <dbReference type="Proteomes" id="UP001589628"/>
    </source>
</evidence>
<feature type="transmembrane region" description="Helical" evidence="5">
    <location>
        <begin position="105"/>
        <end position="120"/>
    </location>
</feature>
<feature type="domain" description="Sodium/calcium exchanger membrane region" evidence="6">
    <location>
        <begin position="173"/>
        <end position="316"/>
    </location>
</feature>
<feature type="transmembrane region" description="Helical" evidence="5">
    <location>
        <begin position="242"/>
        <end position="262"/>
    </location>
</feature>
<reference evidence="7 8" key="1">
    <citation type="submission" date="2024-09" db="EMBL/GenBank/DDBJ databases">
        <authorList>
            <person name="Sun Q."/>
            <person name="Mori K."/>
        </authorList>
    </citation>
    <scope>NUCLEOTIDE SEQUENCE [LARGE SCALE GENOMIC DNA]</scope>
    <source>
        <strain evidence="7 8">ATCC 51285</strain>
    </source>
</reference>
<name>A0ABV5ZAE3_9GAMM</name>
<gene>
    <name evidence="7" type="ORF">ACFFLH_03720</name>
</gene>
<feature type="transmembrane region" description="Helical" evidence="5">
    <location>
        <begin position="208"/>
        <end position="230"/>
    </location>
</feature>
<feature type="transmembrane region" description="Helical" evidence="5">
    <location>
        <begin position="81"/>
        <end position="98"/>
    </location>
</feature>
<evidence type="ECO:0000313" key="7">
    <source>
        <dbReference type="EMBL" id="MFB9885514.1"/>
    </source>
</evidence>